<organism evidence="13 14">
    <name type="scientific">Nitzschia inconspicua</name>
    <dbReference type="NCBI Taxonomy" id="303405"/>
    <lineage>
        <taxon>Eukaryota</taxon>
        <taxon>Sar</taxon>
        <taxon>Stramenopiles</taxon>
        <taxon>Ochrophyta</taxon>
        <taxon>Bacillariophyta</taxon>
        <taxon>Bacillariophyceae</taxon>
        <taxon>Bacillariophycidae</taxon>
        <taxon>Bacillariales</taxon>
        <taxon>Bacillariaceae</taxon>
        <taxon>Nitzschia</taxon>
    </lineage>
</organism>
<feature type="region of interest" description="Disordered" evidence="10">
    <location>
        <begin position="332"/>
        <end position="352"/>
    </location>
</feature>
<keyword evidence="5 9" id="KW-0067">ATP-binding</keyword>
<evidence type="ECO:0000256" key="2">
    <source>
        <dbReference type="ARBA" id="ARBA00022490"/>
    </source>
</evidence>
<dbReference type="InterPro" id="IPR019821">
    <property type="entry name" value="Kinesin_motor_CS"/>
</dbReference>
<reference evidence="13" key="1">
    <citation type="journal article" date="2021" name="Sci. Rep.">
        <title>Diploid genomic architecture of Nitzschia inconspicua, an elite biomass production diatom.</title>
        <authorList>
            <person name="Oliver A."/>
            <person name="Podell S."/>
            <person name="Pinowska A."/>
            <person name="Traller J.C."/>
            <person name="Smith S.R."/>
            <person name="McClure R."/>
            <person name="Beliaev A."/>
            <person name="Bohutskyi P."/>
            <person name="Hill E.A."/>
            <person name="Rabines A."/>
            <person name="Zheng H."/>
            <person name="Allen L.Z."/>
            <person name="Kuo A."/>
            <person name="Grigoriev I.V."/>
            <person name="Allen A.E."/>
            <person name="Hazlebeck D."/>
            <person name="Allen E.E."/>
        </authorList>
    </citation>
    <scope>NUCLEOTIDE SEQUENCE</scope>
    <source>
        <strain evidence="13">Hildebrandi</strain>
    </source>
</reference>
<evidence type="ECO:0000256" key="1">
    <source>
        <dbReference type="ARBA" id="ARBA00004245"/>
    </source>
</evidence>
<feature type="compositionally biased region" description="Polar residues" evidence="10">
    <location>
        <begin position="185"/>
        <end position="194"/>
    </location>
</feature>
<dbReference type="InterPro" id="IPR001752">
    <property type="entry name" value="Kinesin_motor_dom"/>
</dbReference>
<dbReference type="Pfam" id="PF07647">
    <property type="entry name" value="SAM_2"/>
    <property type="match status" value="1"/>
</dbReference>
<feature type="region of interest" description="Disordered" evidence="10">
    <location>
        <begin position="980"/>
        <end position="1006"/>
    </location>
</feature>
<evidence type="ECO:0000256" key="3">
    <source>
        <dbReference type="ARBA" id="ARBA00022701"/>
    </source>
</evidence>
<feature type="compositionally biased region" description="Polar residues" evidence="10">
    <location>
        <begin position="397"/>
        <end position="410"/>
    </location>
</feature>
<evidence type="ECO:0000313" key="14">
    <source>
        <dbReference type="Proteomes" id="UP000693970"/>
    </source>
</evidence>
<protein>
    <submittedName>
        <fullName evidence="13">Kinesin motor domain containing protein</fullName>
    </submittedName>
</protein>
<evidence type="ECO:0000256" key="9">
    <source>
        <dbReference type="PROSITE-ProRule" id="PRU00283"/>
    </source>
</evidence>
<feature type="compositionally biased region" description="Basic and acidic residues" evidence="10">
    <location>
        <begin position="101"/>
        <end position="111"/>
    </location>
</feature>
<dbReference type="Proteomes" id="UP000693970">
    <property type="component" value="Unassembled WGS sequence"/>
</dbReference>
<feature type="domain" description="Kinesin motor" evidence="11">
    <location>
        <begin position="509"/>
        <end position="854"/>
    </location>
</feature>
<dbReference type="InterPro" id="IPR027640">
    <property type="entry name" value="Kinesin-like_fam"/>
</dbReference>
<keyword evidence="4 9" id="KW-0547">Nucleotide-binding</keyword>
<feature type="compositionally biased region" description="Low complexity" evidence="10">
    <location>
        <begin position="144"/>
        <end position="159"/>
    </location>
</feature>
<reference evidence="13" key="2">
    <citation type="submission" date="2021-04" db="EMBL/GenBank/DDBJ databases">
        <authorList>
            <person name="Podell S."/>
        </authorList>
    </citation>
    <scope>NUCLEOTIDE SEQUENCE</scope>
    <source>
        <strain evidence="13">Hildebrandi</strain>
    </source>
</reference>
<feature type="region of interest" description="Disordered" evidence="10">
    <location>
        <begin position="171"/>
        <end position="244"/>
    </location>
</feature>
<feature type="binding site" evidence="9">
    <location>
        <begin position="601"/>
        <end position="608"/>
    </location>
    <ligand>
        <name>ATP</name>
        <dbReference type="ChEBI" id="CHEBI:30616"/>
    </ligand>
</feature>
<evidence type="ECO:0000256" key="7">
    <source>
        <dbReference type="ARBA" id="ARBA00023212"/>
    </source>
</evidence>
<gene>
    <name evidence="13" type="ORF">IV203_001241</name>
</gene>
<dbReference type="EMBL" id="JAGRRH010000015">
    <property type="protein sequence ID" value="KAG7356555.1"/>
    <property type="molecule type" value="Genomic_DNA"/>
</dbReference>
<keyword evidence="6 9" id="KW-0505">Motor protein</keyword>
<feature type="region of interest" description="Disordered" evidence="10">
    <location>
        <begin position="882"/>
        <end position="917"/>
    </location>
</feature>
<proteinExistence type="inferred from homology"/>
<feature type="region of interest" description="Disordered" evidence="10">
    <location>
        <begin position="90"/>
        <end position="115"/>
    </location>
</feature>
<keyword evidence="2" id="KW-0963">Cytoplasm</keyword>
<comment type="similarity">
    <text evidence="8">Belongs to the TRAFAC class myosin-kinesin ATPase superfamily. Kinesin family. KIN-13 subfamily.</text>
</comment>
<dbReference type="AlphaFoldDB" id="A0A9K3L6G8"/>
<dbReference type="PROSITE" id="PS50105">
    <property type="entry name" value="SAM_DOMAIN"/>
    <property type="match status" value="1"/>
</dbReference>
<dbReference type="SMART" id="SM00129">
    <property type="entry name" value="KISc"/>
    <property type="match status" value="1"/>
</dbReference>
<feature type="compositionally biased region" description="Acidic residues" evidence="10">
    <location>
        <begin position="996"/>
        <end position="1006"/>
    </location>
</feature>
<keyword evidence="7" id="KW-0206">Cytoskeleton</keyword>
<keyword evidence="14" id="KW-1185">Reference proteome</keyword>
<feature type="region of interest" description="Disordered" evidence="10">
    <location>
        <begin position="138"/>
        <end position="159"/>
    </location>
</feature>
<sequence>MNGLVYEWLAKLGLAEVAPTFEAAGIVAPKHLATLDVSYFESLGVTNPEQRRKLFYLCQRIKLAMEKSGKSLGDDTEECVDAVISESFTARKEENGDEDHEAINEEKKTDAKPSAAFESFNSLERRRRSKRLALKLAEEKSQETMGTTTGTTISNTTKTSTRNTNAIASTSNTNTKRKSIAPVSTAANRATSPVKSPVKQRTIAGSRVGKNKENPPVKETTPTKNVFNLDRDDESLSHPKTASDGERVYMEVGSTVQSSLTQMHQPDQNVRRRQGPASKLPGSIRTGKPLSAIPSELAAPPSPLVEFSSSHLNEEMENTNQIIKKDFASKLSRGKTATKSKRRTTLSAGDNDELEDLLQSSASESSVGGKLKDVLFDASDSDTESNVSGGRPRIPSLNKNRSAKSMSASDSAHLKQHQARQQIPRRTSTATNLAARSNLDRRQSSSVLSRSDNTSVQSTAASSGPIIQGMSEATSWAAQINNLREDNDDEYELFCDQMNSEEPEYFDMRIKVIVRKRPMSKSESTSGLDIIHPLDYNDFGKILVYQPRTRVDLTKEVETVPFAFDNVYGETSTNIQIYERSIRNLVRPFFDGQWATCFAYGQTGSGKTYTMMGSNITGINAGTATNDDSNLGLYYLAALEVFEILEEPQYDHLSVHVALFEIYGGGKLFDLLNERKQIKCLEDSNGKVCFPGLTQHPVKSPQHVMDLIEQGAGNRSTGTTSRNADSSRSHAVLQIKLIKKVGRNPNVEHSRFSFIDLAGSERGADTNNADKATRLEGADINTSLLALKEVIRALATGDSMKHIPFRGSKLTQVLKDSFVGDNTRCCMVACISPDIGNCEQTLNTLRYADRVKERDPETGALSSSCQQPTRLAATEASKIVASPTESSVIATPPSRVQIPTKKSRFPATPKQKAGTRLVSNHRKVTETWLEMLQDETELLQAANDENGWHVYMSELQNLQSTQLDFIDKLRGSLQAYIDERAPENRAETSFGSGAISDEESFEDLRD</sequence>
<evidence type="ECO:0000313" key="13">
    <source>
        <dbReference type="EMBL" id="KAG7356555.1"/>
    </source>
</evidence>
<feature type="domain" description="SAM" evidence="12">
    <location>
        <begin position="5"/>
        <end position="64"/>
    </location>
</feature>
<dbReference type="GO" id="GO:0003777">
    <property type="term" value="F:microtubule motor activity"/>
    <property type="evidence" value="ECO:0007669"/>
    <property type="project" value="InterPro"/>
</dbReference>
<feature type="region of interest" description="Disordered" evidence="10">
    <location>
        <begin position="379"/>
        <end position="467"/>
    </location>
</feature>
<accession>A0A9K3L6G8</accession>
<dbReference type="GO" id="GO:0005524">
    <property type="term" value="F:ATP binding"/>
    <property type="evidence" value="ECO:0007669"/>
    <property type="project" value="UniProtKB-UniRule"/>
</dbReference>
<dbReference type="InterPro" id="IPR001660">
    <property type="entry name" value="SAM"/>
</dbReference>
<dbReference type="GO" id="GO:0008017">
    <property type="term" value="F:microtubule binding"/>
    <property type="evidence" value="ECO:0007669"/>
    <property type="project" value="InterPro"/>
</dbReference>
<dbReference type="PANTHER" id="PTHR47971:SF8">
    <property type="entry name" value="KINESIN-LIKE PROTEIN"/>
    <property type="match status" value="1"/>
</dbReference>
<comment type="subcellular location">
    <subcellularLocation>
        <location evidence="1">Cytoplasm</location>
        <location evidence="1">Cytoskeleton</location>
    </subcellularLocation>
</comment>
<evidence type="ECO:0000256" key="8">
    <source>
        <dbReference type="ARBA" id="ARBA00061030"/>
    </source>
</evidence>
<dbReference type="GO" id="GO:0007018">
    <property type="term" value="P:microtubule-based movement"/>
    <property type="evidence" value="ECO:0007669"/>
    <property type="project" value="InterPro"/>
</dbReference>
<dbReference type="CDD" id="cd01367">
    <property type="entry name" value="KISc_KIF2_like"/>
    <property type="match status" value="1"/>
</dbReference>
<evidence type="ECO:0000259" key="11">
    <source>
        <dbReference type="PROSITE" id="PS50067"/>
    </source>
</evidence>
<evidence type="ECO:0000259" key="12">
    <source>
        <dbReference type="PROSITE" id="PS50105"/>
    </source>
</evidence>
<feature type="compositionally biased region" description="Basic and acidic residues" evidence="10">
    <location>
        <begin position="234"/>
        <end position="244"/>
    </location>
</feature>
<dbReference type="GO" id="GO:0005874">
    <property type="term" value="C:microtubule"/>
    <property type="evidence" value="ECO:0007669"/>
    <property type="project" value="UniProtKB-KW"/>
</dbReference>
<dbReference type="OrthoDB" id="3176171at2759"/>
<evidence type="ECO:0000256" key="10">
    <source>
        <dbReference type="SAM" id="MobiDB-lite"/>
    </source>
</evidence>
<feature type="compositionally biased region" description="Polar residues" evidence="10">
    <location>
        <begin position="444"/>
        <end position="462"/>
    </location>
</feature>
<dbReference type="GO" id="GO:0007019">
    <property type="term" value="P:microtubule depolymerization"/>
    <property type="evidence" value="ECO:0007669"/>
    <property type="project" value="TreeGrafter"/>
</dbReference>
<feature type="region of interest" description="Disordered" evidence="10">
    <location>
        <begin position="260"/>
        <end position="285"/>
    </location>
</feature>
<dbReference type="PANTHER" id="PTHR47971">
    <property type="entry name" value="KINESIN-RELATED PROTEIN 6"/>
    <property type="match status" value="1"/>
</dbReference>
<feature type="compositionally biased region" description="Polar residues" evidence="10">
    <location>
        <begin position="419"/>
        <end position="435"/>
    </location>
</feature>
<name>A0A9K3L6G8_9STRA</name>
<dbReference type="PROSITE" id="PS50067">
    <property type="entry name" value="KINESIN_MOTOR_2"/>
    <property type="match status" value="1"/>
</dbReference>
<comment type="caution">
    <text evidence="13">The sequence shown here is derived from an EMBL/GenBank/DDBJ whole genome shotgun (WGS) entry which is preliminary data.</text>
</comment>
<dbReference type="Pfam" id="PF00225">
    <property type="entry name" value="Kinesin"/>
    <property type="match status" value="1"/>
</dbReference>
<evidence type="ECO:0000256" key="4">
    <source>
        <dbReference type="ARBA" id="ARBA00022741"/>
    </source>
</evidence>
<keyword evidence="3" id="KW-0493">Microtubule</keyword>
<dbReference type="PROSITE" id="PS00411">
    <property type="entry name" value="KINESIN_MOTOR_1"/>
    <property type="match status" value="1"/>
</dbReference>
<dbReference type="FunFam" id="3.40.850.10:FF:000012">
    <property type="entry name" value="Kinesin-like protein"/>
    <property type="match status" value="1"/>
</dbReference>
<feature type="compositionally biased region" description="Basic residues" evidence="10">
    <location>
        <begin position="332"/>
        <end position="344"/>
    </location>
</feature>
<evidence type="ECO:0000256" key="6">
    <source>
        <dbReference type="ARBA" id="ARBA00023175"/>
    </source>
</evidence>
<evidence type="ECO:0000256" key="5">
    <source>
        <dbReference type="ARBA" id="ARBA00022840"/>
    </source>
</evidence>